<evidence type="ECO:0000256" key="2">
    <source>
        <dbReference type="ARBA" id="ARBA00022692"/>
    </source>
</evidence>
<keyword evidence="2 5" id="KW-0812">Transmembrane</keyword>
<accession>A0A1I4HNA4</accession>
<dbReference type="EMBL" id="FOTS01000004">
    <property type="protein sequence ID" value="SFL43709.1"/>
    <property type="molecule type" value="Genomic_DNA"/>
</dbReference>
<gene>
    <name evidence="6" type="ORF">SAMN04490355_1004132</name>
</gene>
<evidence type="ECO:0000256" key="3">
    <source>
        <dbReference type="ARBA" id="ARBA00022989"/>
    </source>
</evidence>
<dbReference type="Proteomes" id="UP000199520">
    <property type="component" value="Unassembled WGS sequence"/>
</dbReference>
<dbReference type="OrthoDB" id="1680177at2"/>
<dbReference type="GO" id="GO:0016020">
    <property type="term" value="C:membrane"/>
    <property type="evidence" value="ECO:0007669"/>
    <property type="project" value="UniProtKB-SubCell"/>
</dbReference>
<dbReference type="Pfam" id="PF05105">
    <property type="entry name" value="Phage_holin_4_1"/>
    <property type="match status" value="1"/>
</dbReference>
<comment type="subcellular location">
    <subcellularLocation>
        <location evidence="1">Membrane</location>
        <topology evidence="1">Multi-pass membrane protein</topology>
    </subcellularLocation>
</comment>
<dbReference type="InterPro" id="IPR006480">
    <property type="entry name" value="Phage_holin_4_1"/>
</dbReference>
<dbReference type="AlphaFoldDB" id="A0A1I4HNA4"/>
<reference evidence="7" key="1">
    <citation type="submission" date="2016-10" db="EMBL/GenBank/DDBJ databases">
        <authorList>
            <person name="Varghese N."/>
            <person name="Submissions S."/>
        </authorList>
    </citation>
    <scope>NUCLEOTIDE SEQUENCE [LARGE SCALE GENOMIC DNA]</scope>
    <source>
        <strain evidence="7">DSM 13327</strain>
    </source>
</reference>
<proteinExistence type="predicted"/>
<feature type="transmembrane region" description="Helical" evidence="5">
    <location>
        <begin position="26"/>
        <end position="54"/>
    </location>
</feature>
<dbReference type="STRING" id="1123291.SAMN04490355_1004132"/>
<dbReference type="RefSeq" id="WP_090932927.1">
    <property type="nucleotide sequence ID" value="NZ_FOTS01000004.1"/>
</dbReference>
<evidence type="ECO:0000313" key="6">
    <source>
        <dbReference type="EMBL" id="SFL43709.1"/>
    </source>
</evidence>
<evidence type="ECO:0000256" key="5">
    <source>
        <dbReference type="SAM" id="Phobius"/>
    </source>
</evidence>
<protein>
    <submittedName>
        <fullName evidence="6">Bacteriophage holin family protein</fullName>
    </submittedName>
</protein>
<organism evidence="6 7">
    <name type="scientific">Pelosinus propionicus DSM 13327</name>
    <dbReference type="NCBI Taxonomy" id="1123291"/>
    <lineage>
        <taxon>Bacteria</taxon>
        <taxon>Bacillati</taxon>
        <taxon>Bacillota</taxon>
        <taxon>Negativicutes</taxon>
        <taxon>Selenomonadales</taxon>
        <taxon>Sporomusaceae</taxon>
        <taxon>Pelosinus</taxon>
    </lineage>
</organism>
<keyword evidence="7" id="KW-1185">Reference proteome</keyword>
<evidence type="ECO:0000256" key="1">
    <source>
        <dbReference type="ARBA" id="ARBA00004141"/>
    </source>
</evidence>
<keyword evidence="3 5" id="KW-1133">Transmembrane helix</keyword>
<sequence length="178" mass="19851">MDIENLLKAIVKAGQSLADAWMFKMIVALVVSTVTSVHGSALITFVTLVFIDLLTRWIALCYMHLKDCGMENDLLSCIMDIPTAFKAGYINSNAMKHRFVGKIIVYIILTFMAVKTDELLQLSGETALILKVTWVYLAATEAISVLENLRDAGVEQASGLLDFLRSRLAVFVERFKQK</sequence>
<evidence type="ECO:0000256" key="4">
    <source>
        <dbReference type="ARBA" id="ARBA00023136"/>
    </source>
</evidence>
<name>A0A1I4HNA4_9FIRM</name>
<keyword evidence="4 5" id="KW-0472">Membrane</keyword>
<evidence type="ECO:0000313" key="7">
    <source>
        <dbReference type="Proteomes" id="UP000199520"/>
    </source>
</evidence>